<dbReference type="Proteomes" id="UP001140502">
    <property type="component" value="Unassembled WGS sequence"/>
</dbReference>
<dbReference type="Pfam" id="PF14388">
    <property type="entry name" value="DUF4419"/>
    <property type="match status" value="1"/>
</dbReference>
<evidence type="ECO:0000313" key="2">
    <source>
        <dbReference type="EMBL" id="KAJ4329397.1"/>
    </source>
</evidence>
<dbReference type="OrthoDB" id="9978173at2759"/>
<dbReference type="Gene3D" id="1.20.120.1060">
    <property type="match status" value="1"/>
</dbReference>
<feature type="region of interest" description="Disordered" evidence="1">
    <location>
        <begin position="367"/>
        <end position="406"/>
    </location>
</feature>
<gene>
    <name evidence="2" type="ORF">N0V84_000031</name>
</gene>
<sequence>MPRDGVSTSSLGLLKWSCSEENKKCQKIIQSSFNDITKDKIFSETNGFVNAAWQAYSDHHHLHIRPEDVWFSILTQLNFYINKNAEKLRSHFVAHEGKKEVEVCVKGSIETVNIGKLAVIMTKKMEEHIVDPELRKWVMPDFTTTEATDKVTAAILMMASMQSYFSIYMCLACGLPSVTLLGTRDDWCNIRSRIDKIPQFGEEAEQFTKLLRPVLDRFVRSFDNPEDPDILDFWGKIVHWETNGSGPSYLSGWITAFCFWTAKGDSLHRIGLVEAIATHVGCNIDGVQFHRVETTDIPEGFASVPVKLNNQGTEINTMMVAGSVGVRVWSSQDPKPEIQQETKKEEENKLARLREFATRIFCLWGQDSEGSASKESPDRASAVKEPSDTAPKPQVPQGESGPILDSVQPVSGWWMYELKAGEE</sequence>
<dbReference type="PANTHER" id="PTHR31252">
    <property type="entry name" value="DUF4419 DOMAIN-CONTAINING PROTEIN"/>
    <property type="match status" value="1"/>
</dbReference>
<comment type="caution">
    <text evidence="2">The sequence shown here is derived from an EMBL/GenBank/DDBJ whole genome shotgun (WGS) entry which is preliminary data.</text>
</comment>
<accession>A0A9W8WNR3</accession>
<protein>
    <submittedName>
        <fullName evidence="2">Uncharacterized protein</fullName>
    </submittedName>
</protein>
<dbReference type="PANTHER" id="PTHR31252:SF11">
    <property type="entry name" value="DUF4419 DOMAIN-CONTAINING PROTEIN"/>
    <property type="match status" value="1"/>
</dbReference>
<evidence type="ECO:0000313" key="3">
    <source>
        <dbReference type="Proteomes" id="UP001140502"/>
    </source>
</evidence>
<organism evidence="2 3">
    <name type="scientific">Fusarium piperis</name>
    <dbReference type="NCBI Taxonomy" id="1435070"/>
    <lineage>
        <taxon>Eukaryota</taxon>
        <taxon>Fungi</taxon>
        <taxon>Dikarya</taxon>
        <taxon>Ascomycota</taxon>
        <taxon>Pezizomycotina</taxon>
        <taxon>Sordariomycetes</taxon>
        <taxon>Hypocreomycetidae</taxon>
        <taxon>Hypocreales</taxon>
        <taxon>Nectriaceae</taxon>
        <taxon>Fusarium</taxon>
        <taxon>Fusarium solani species complex</taxon>
    </lineage>
</organism>
<keyword evidence="3" id="KW-1185">Reference proteome</keyword>
<dbReference type="EMBL" id="JAPEUR010000001">
    <property type="protein sequence ID" value="KAJ4329397.1"/>
    <property type="molecule type" value="Genomic_DNA"/>
</dbReference>
<reference evidence="2" key="1">
    <citation type="submission" date="2022-10" db="EMBL/GenBank/DDBJ databases">
        <title>Tapping the CABI collections for fungal endophytes: first genome assemblies for Collariella, Neodidymelliopsis, Ascochyta clinopodiicola, Didymella pomorum, Didymosphaeria variabile, Neocosmospora piperis and Neocucurbitaria cava.</title>
        <authorList>
            <person name="Hill R."/>
        </authorList>
    </citation>
    <scope>NUCLEOTIDE SEQUENCE</scope>
    <source>
        <strain evidence="2">IMI 366586</strain>
    </source>
</reference>
<feature type="compositionally biased region" description="Basic and acidic residues" evidence="1">
    <location>
        <begin position="375"/>
        <end position="387"/>
    </location>
</feature>
<proteinExistence type="predicted"/>
<dbReference type="AlphaFoldDB" id="A0A9W8WNR3"/>
<dbReference type="InterPro" id="IPR025533">
    <property type="entry name" value="DUF4419"/>
</dbReference>
<name>A0A9W8WNR3_9HYPO</name>
<evidence type="ECO:0000256" key="1">
    <source>
        <dbReference type="SAM" id="MobiDB-lite"/>
    </source>
</evidence>